<dbReference type="InterPro" id="IPR013767">
    <property type="entry name" value="PAS_fold"/>
</dbReference>
<dbReference type="InterPro" id="IPR029016">
    <property type="entry name" value="GAF-like_dom_sf"/>
</dbReference>
<dbReference type="InterPro" id="IPR001610">
    <property type="entry name" value="PAC"/>
</dbReference>
<dbReference type="NCBIfam" id="TIGR00229">
    <property type="entry name" value="sensory_box"/>
    <property type="match status" value="1"/>
</dbReference>
<dbReference type="InterPro" id="IPR036097">
    <property type="entry name" value="HisK_dim/P_sf"/>
</dbReference>
<evidence type="ECO:0000259" key="8">
    <source>
        <dbReference type="PROSITE" id="PS50112"/>
    </source>
</evidence>
<dbReference type="InterPro" id="IPR036890">
    <property type="entry name" value="HATPase_C_sf"/>
</dbReference>
<evidence type="ECO:0000313" key="10">
    <source>
        <dbReference type="EMBL" id="ETA67197.1"/>
    </source>
</evidence>
<dbReference type="Pfam" id="PF02518">
    <property type="entry name" value="HATPase_c"/>
    <property type="match status" value="1"/>
</dbReference>
<proteinExistence type="predicted"/>
<keyword evidence="3" id="KW-0597">Phosphoprotein</keyword>
<comment type="caution">
    <text evidence="10">The sequence shown here is derived from an EMBL/GenBank/DDBJ whole genome shotgun (WGS) entry which is preliminary data.</text>
</comment>
<dbReference type="CDD" id="cd00130">
    <property type="entry name" value="PAS"/>
    <property type="match status" value="1"/>
</dbReference>
<dbReference type="SUPFAM" id="SSF47384">
    <property type="entry name" value="Homodimeric domain of signal transducing histidine kinase"/>
    <property type="match status" value="1"/>
</dbReference>
<dbReference type="InterPro" id="IPR003594">
    <property type="entry name" value="HATPase_dom"/>
</dbReference>
<dbReference type="SMART" id="SM00387">
    <property type="entry name" value="HATPase_c"/>
    <property type="match status" value="1"/>
</dbReference>
<dbReference type="PRINTS" id="PR00344">
    <property type="entry name" value="BCTRLSENSOR"/>
</dbReference>
<keyword evidence="6" id="KW-0902">Two-component regulatory system</keyword>
<feature type="domain" description="PAS" evidence="8">
    <location>
        <begin position="344"/>
        <end position="409"/>
    </location>
</feature>
<dbReference type="RefSeq" id="WP_023844333.1">
    <property type="nucleotide sequence ID" value="NZ_AZAJ01000001.1"/>
</dbReference>
<dbReference type="PROSITE" id="PS50109">
    <property type="entry name" value="HIS_KIN"/>
    <property type="match status" value="1"/>
</dbReference>
<evidence type="ECO:0000256" key="3">
    <source>
        <dbReference type="ARBA" id="ARBA00022553"/>
    </source>
</evidence>
<dbReference type="SUPFAM" id="SSF55874">
    <property type="entry name" value="ATPase domain of HSP90 chaperone/DNA topoisomerase II/histidine kinase"/>
    <property type="match status" value="1"/>
</dbReference>
<dbReference type="PROSITE" id="PS50112">
    <property type="entry name" value="PAS"/>
    <property type="match status" value="1"/>
</dbReference>
<dbReference type="Gene3D" id="3.30.565.10">
    <property type="entry name" value="Histidine kinase-like ATPase, C-terminal domain"/>
    <property type="match status" value="1"/>
</dbReference>
<evidence type="ECO:0000256" key="2">
    <source>
        <dbReference type="ARBA" id="ARBA00012438"/>
    </source>
</evidence>
<dbReference type="SMART" id="SM00086">
    <property type="entry name" value="PAC"/>
    <property type="match status" value="1"/>
</dbReference>
<name>W9DU49_METTI</name>
<dbReference type="PANTHER" id="PTHR43711">
    <property type="entry name" value="TWO-COMPONENT HISTIDINE KINASE"/>
    <property type="match status" value="1"/>
</dbReference>
<evidence type="ECO:0000256" key="5">
    <source>
        <dbReference type="ARBA" id="ARBA00022777"/>
    </source>
</evidence>
<evidence type="ECO:0000256" key="4">
    <source>
        <dbReference type="ARBA" id="ARBA00022679"/>
    </source>
</evidence>
<evidence type="ECO:0000256" key="1">
    <source>
        <dbReference type="ARBA" id="ARBA00000085"/>
    </source>
</evidence>
<reference evidence="10 11" key="1">
    <citation type="submission" date="2013-08" db="EMBL/GenBank/DDBJ databases">
        <authorList>
            <consortium name="DOE Joint Genome Institute"/>
            <person name="Eisen J."/>
            <person name="Huntemann M."/>
            <person name="Han J."/>
            <person name="Chen A."/>
            <person name="Kyrpides N."/>
            <person name="Mavromatis K."/>
            <person name="Markowitz V."/>
            <person name="Palaniappan K."/>
            <person name="Ivanova N."/>
            <person name="Schaumberg A."/>
            <person name="Pati A."/>
            <person name="Liolios K."/>
            <person name="Nordberg H.P."/>
            <person name="Cantor M.N."/>
            <person name="Hua S.X."/>
            <person name="Woyke T."/>
        </authorList>
    </citation>
    <scope>NUCLEOTIDE SEQUENCE [LARGE SCALE GENOMIC DNA]</scope>
    <source>
        <strain evidence="10 11">DSM 2278</strain>
    </source>
</reference>
<dbReference type="SUPFAM" id="SSF55785">
    <property type="entry name" value="PYP-like sensor domain (PAS domain)"/>
    <property type="match status" value="1"/>
</dbReference>
<feature type="domain" description="PAC" evidence="9">
    <location>
        <begin position="415"/>
        <end position="467"/>
    </location>
</feature>
<evidence type="ECO:0000256" key="6">
    <source>
        <dbReference type="ARBA" id="ARBA00023012"/>
    </source>
</evidence>
<dbReference type="CDD" id="cd00082">
    <property type="entry name" value="HisKA"/>
    <property type="match status" value="1"/>
</dbReference>
<evidence type="ECO:0000313" key="11">
    <source>
        <dbReference type="Proteomes" id="UP000019483"/>
    </source>
</evidence>
<dbReference type="SUPFAM" id="SSF55781">
    <property type="entry name" value="GAF domain-like"/>
    <property type="match status" value="2"/>
</dbReference>
<evidence type="ECO:0000259" key="7">
    <source>
        <dbReference type="PROSITE" id="PS50109"/>
    </source>
</evidence>
<dbReference type="InterPro" id="IPR000014">
    <property type="entry name" value="PAS"/>
</dbReference>
<dbReference type="InterPro" id="IPR003018">
    <property type="entry name" value="GAF"/>
</dbReference>
<dbReference type="CDD" id="cd16922">
    <property type="entry name" value="HATPase_EvgS-ArcB-TorS-like"/>
    <property type="match status" value="1"/>
</dbReference>
<organism evidence="10 11">
    <name type="scientific">Methanolobus tindarius DSM 2278</name>
    <dbReference type="NCBI Taxonomy" id="1090322"/>
    <lineage>
        <taxon>Archaea</taxon>
        <taxon>Methanobacteriati</taxon>
        <taxon>Methanobacteriota</taxon>
        <taxon>Stenosarchaea group</taxon>
        <taxon>Methanomicrobia</taxon>
        <taxon>Methanosarcinales</taxon>
        <taxon>Methanosarcinaceae</taxon>
        <taxon>Methanolobus</taxon>
    </lineage>
</organism>
<keyword evidence="11" id="KW-1185">Reference proteome</keyword>
<dbReference type="EC" id="2.7.13.3" evidence="2"/>
<dbReference type="InterPro" id="IPR035965">
    <property type="entry name" value="PAS-like_dom_sf"/>
</dbReference>
<dbReference type="Gene3D" id="3.30.450.40">
    <property type="match status" value="2"/>
</dbReference>
<feature type="domain" description="Histidine kinase" evidence="7">
    <location>
        <begin position="485"/>
        <end position="705"/>
    </location>
</feature>
<dbReference type="Proteomes" id="UP000019483">
    <property type="component" value="Unassembled WGS sequence"/>
</dbReference>
<dbReference type="OrthoDB" id="342253at2157"/>
<dbReference type="Gene3D" id="1.10.287.130">
    <property type="match status" value="1"/>
</dbReference>
<dbReference type="Gene3D" id="3.30.450.20">
    <property type="entry name" value="PAS domain"/>
    <property type="match status" value="1"/>
</dbReference>
<dbReference type="InterPro" id="IPR050736">
    <property type="entry name" value="Sensor_HK_Regulatory"/>
</dbReference>
<dbReference type="AlphaFoldDB" id="W9DU49"/>
<dbReference type="InterPro" id="IPR000700">
    <property type="entry name" value="PAS-assoc_C"/>
</dbReference>
<keyword evidence="5" id="KW-0418">Kinase</keyword>
<comment type="catalytic activity">
    <reaction evidence="1">
        <text>ATP + protein L-histidine = ADP + protein N-phospho-L-histidine.</text>
        <dbReference type="EC" id="2.7.13.3"/>
    </reaction>
</comment>
<accession>W9DU49</accession>
<dbReference type="Pfam" id="PF01590">
    <property type="entry name" value="GAF"/>
    <property type="match status" value="1"/>
</dbReference>
<evidence type="ECO:0000259" key="9">
    <source>
        <dbReference type="PROSITE" id="PS50113"/>
    </source>
</evidence>
<dbReference type="PANTHER" id="PTHR43711:SF1">
    <property type="entry name" value="HISTIDINE KINASE 1"/>
    <property type="match status" value="1"/>
</dbReference>
<dbReference type="InterPro" id="IPR005467">
    <property type="entry name" value="His_kinase_dom"/>
</dbReference>
<dbReference type="Pfam" id="PF00512">
    <property type="entry name" value="HisKA"/>
    <property type="match status" value="1"/>
</dbReference>
<sequence>MIDYLRIQHDMVMALKSTNKLHESLEIILEHALQLEVIDSGAVHFVDSETDELTFITCKGFSQEFQNHLLGLKEPTHVMKQAMTDDPAIRRKSDLIQFELNSSCVSENQGTILFLPIRSKGKTIAIMSVSSHSEEEIPLPVQMVLETIIAHLENIIARTRVEYQLNLMAQMRKQLSEMSTRFIDMDSEKTDDEVKTALKTIGELTGADKTGIFMLSDDHMYANVTHSWSAVENEHDVRCFYDFAVGNNSWWLNELLKGETFCINSVDDIPSEAIIERKLLQETNTKSLLVVPMIYHGRILGNLCLFYSTVINRTDEFLRVLRMMGEVFANALEHKRKDDEIKDTAHKYKTIFEQIHDVYFEIKMDGSILNISPSIKDHIGFEPEELIGTSIIDIFAHPERKLDILQNLELTGGIKDYIVKIKKKDGDDIYVSANAHLIYSSNGNIEKIVGMARDVTKIKMIEKMSVEAKLLLENASNTKNEFLSIINHELRTPLSHVMGFSEVLMDNKGQPLTSQQLKYVQYIRSASKKLFDLLTSLNHIAEIESGKMELEITEFSLSPLLSEIQKITSSMASKKNINIMFNTSIPFDNIIGDRSKIKTILINLISNAIKFTPDGGEVVVDVEQDDKRDLHFIVKDAGIGISEENMKVLFKPFIQLEKTLDRKHEGAGLGLALVKEFIDILRGDISVYSQVGMGSTFKFTIPENEFDGNRNINCVSKSIKQANC</sequence>
<keyword evidence="4" id="KW-0808">Transferase</keyword>
<dbReference type="PROSITE" id="PS50113">
    <property type="entry name" value="PAC"/>
    <property type="match status" value="1"/>
</dbReference>
<dbReference type="FunFam" id="3.30.565.10:FF:000010">
    <property type="entry name" value="Sensor histidine kinase RcsC"/>
    <property type="match status" value="1"/>
</dbReference>
<dbReference type="Pfam" id="PF00989">
    <property type="entry name" value="PAS"/>
    <property type="match status" value="1"/>
</dbReference>
<gene>
    <name evidence="10" type="ORF">MettiDRAFT_0612</name>
</gene>
<protein>
    <recommendedName>
        <fullName evidence="2">histidine kinase</fullName>
        <ecNumber evidence="2">2.7.13.3</ecNumber>
    </recommendedName>
</protein>
<dbReference type="GO" id="GO:0000155">
    <property type="term" value="F:phosphorelay sensor kinase activity"/>
    <property type="evidence" value="ECO:0007669"/>
    <property type="project" value="InterPro"/>
</dbReference>
<dbReference type="STRING" id="1090322.MettiDRAFT_0612"/>
<dbReference type="SMART" id="SM00388">
    <property type="entry name" value="HisKA"/>
    <property type="match status" value="1"/>
</dbReference>
<dbReference type="EMBL" id="AZAJ01000001">
    <property type="protein sequence ID" value="ETA67197.1"/>
    <property type="molecule type" value="Genomic_DNA"/>
</dbReference>
<dbReference type="SMART" id="SM00091">
    <property type="entry name" value="PAS"/>
    <property type="match status" value="1"/>
</dbReference>
<dbReference type="GO" id="GO:0006355">
    <property type="term" value="P:regulation of DNA-templated transcription"/>
    <property type="evidence" value="ECO:0007669"/>
    <property type="project" value="InterPro"/>
</dbReference>
<dbReference type="InterPro" id="IPR003661">
    <property type="entry name" value="HisK_dim/P_dom"/>
</dbReference>
<dbReference type="InterPro" id="IPR004358">
    <property type="entry name" value="Sig_transdc_His_kin-like_C"/>
</dbReference>